<dbReference type="Proteomes" id="UP000325598">
    <property type="component" value="Unassembled WGS sequence"/>
</dbReference>
<feature type="region of interest" description="Disordered" evidence="7">
    <location>
        <begin position="248"/>
        <end position="290"/>
    </location>
</feature>
<name>A0A5J4LHA2_9ACTN</name>
<dbReference type="GO" id="GO:0006298">
    <property type="term" value="P:mismatch repair"/>
    <property type="evidence" value="ECO:0007669"/>
    <property type="project" value="InterPro"/>
</dbReference>
<comment type="caution">
    <text evidence="8">The sequence shown here is derived from an EMBL/GenBank/DDBJ whole genome shotgun (WGS) entry which is preliminary data.</text>
</comment>
<dbReference type="InterPro" id="IPR011335">
    <property type="entry name" value="Restrct_endonuc-II-like"/>
</dbReference>
<evidence type="ECO:0000313" key="9">
    <source>
        <dbReference type="Proteomes" id="UP000325598"/>
    </source>
</evidence>
<keyword evidence="3" id="KW-0227">DNA damage</keyword>
<evidence type="ECO:0000256" key="6">
    <source>
        <dbReference type="ARBA" id="ARBA00029466"/>
    </source>
</evidence>
<sequence length="290" mass="32531">MSGAGKARQRGWNEQPPADWAWKGRPGRSREALAAEQDRAAGGREGRYVRLDDERYALASVALKVLPRTRRIQAYLRWSDKGRSPARHLGQVERDTRAANLVAGWELARDKGLVGPRPVPEGSWATSRAVRASMRGNKGRDTKPEKRIRAILHREGLRYRVSQRPVAELRRTADLVFTKARVAVFVDGCFWHGCPEHHRPAARNAEFWSAKIEANRARDEETTRLLVDAGWRVIRIWEHEAPEEAAQRVSAAVRGLEEPEGPQGAVSEQSVDGVGRPAEDDPTVDVTEHD</sequence>
<keyword evidence="9" id="KW-1185">Reference proteome</keyword>
<dbReference type="Pfam" id="PF03852">
    <property type="entry name" value="Vsr"/>
    <property type="match status" value="1"/>
</dbReference>
<keyword evidence="2" id="KW-0255">Endonuclease</keyword>
<dbReference type="GO" id="GO:0016787">
    <property type="term" value="F:hydrolase activity"/>
    <property type="evidence" value="ECO:0007669"/>
    <property type="project" value="UniProtKB-KW"/>
</dbReference>
<accession>A0A5J4LHA2</accession>
<dbReference type="EMBL" id="BLAG01000009">
    <property type="protein sequence ID" value="GES30999.1"/>
    <property type="molecule type" value="Genomic_DNA"/>
</dbReference>
<reference evidence="8 9" key="1">
    <citation type="submission" date="2019-10" db="EMBL/GenBank/DDBJ databases">
        <title>Whole genome shotgun sequence of Streptomyces angustmyceticus NBRC 3934.</title>
        <authorList>
            <person name="Hosoyama A."/>
            <person name="Ichikawa N."/>
            <person name="Kimura A."/>
            <person name="Kitahashi Y."/>
            <person name="Komaki H."/>
            <person name="Uohara A."/>
        </authorList>
    </citation>
    <scope>NUCLEOTIDE SEQUENCE [LARGE SCALE GENOMIC DNA]</scope>
    <source>
        <strain evidence="8 9">NBRC 3934</strain>
    </source>
</reference>
<keyword evidence="1" id="KW-0540">Nuclease</keyword>
<evidence type="ECO:0000256" key="4">
    <source>
        <dbReference type="ARBA" id="ARBA00022801"/>
    </source>
</evidence>
<keyword evidence="5" id="KW-0234">DNA repair</keyword>
<keyword evidence="4" id="KW-0378">Hydrolase</keyword>
<feature type="region of interest" description="Disordered" evidence="7">
    <location>
        <begin position="118"/>
        <end position="144"/>
    </location>
</feature>
<organism evidence="8 9">
    <name type="scientific">Streptomyces angustmyceticus</name>
    <dbReference type="NCBI Taxonomy" id="285578"/>
    <lineage>
        <taxon>Bacteria</taxon>
        <taxon>Bacillati</taxon>
        <taxon>Actinomycetota</taxon>
        <taxon>Actinomycetes</taxon>
        <taxon>Kitasatosporales</taxon>
        <taxon>Streptomycetaceae</taxon>
        <taxon>Streptomyces</taxon>
    </lineage>
</organism>
<dbReference type="NCBIfam" id="TIGR00632">
    <property type="entry name" value="vsr"/>
    <property type="match status" value="1"/>
</dbReference>
<dbReference type="AlphaFoldDB" id="A0A5J4LHA2"/>
<evidence type="ECO:0000256" key="5">
    <source>
        <dbReference type="ARBA" id="ARBA00023204"/>
    </source>
</evidence>
<proteinExistence type="inferred from homology"/>
<protein>
    <recommendedName>
        <fullName evidence="10">Very short patch repair endonuclease</fullName>
    </recommendedName>
</protein>
<dbReference type="CDD" id="cd00221">
    <property type="entry name" value="Vsr"/>
    <property type="match status" value="1"/>
</dbReference>
<evidence type="ECO:0000256" key="1">
    <source>
        <dbReference type="ARBA" id="ARBA00022722"/>
    </source>
</evidence>
<gene>
    <name evidence="8" type="ORF">San01_34860</name>
</gene>
<evidence type="ECO:0000313" key="8">
    <source>
        <dbReference type="EMBL" id="GES30999.1"/>
    </source>
</evidence>
<evidence type="ECO:0000256" key="7">
    <source>
        <dbReference type="SAM" id="MobiDB-lite"/>
    </source>
</evidence>
<evidence type="ECO:0000256" key="2">
    <source>
        <dbReference type="ARBA" id="ARBA00022759"/>
    </source>
</evidence>
<dbReference type="InterPro" id="IPR004603">
    <property type="entry name" value="DNA_mismatch_endonuc_vsr"/>
</dbReference>
<evidence type="ECO:0000256" key="3">
    <source>
        <dbReference type="ARBA" id="ARBA00022763"/>
    </source>
</evidence>
<evidence type="ECO:0008006" key="10">
    <source>
        <dbReference type="Google" id="ProtNLM"/>
    </source>
</evidence>
<comment type="similarity">
    <text evidence="6">Belongs to the Vsr family.</text>
</comment>
<dbReference type="GO" id="GO:0004519">
    <property type="term" value="F:endonuclease activity"/>
    <property type="evidence" value="ECO:0007669"/>
    <property type="project" value="UniProtKB-KW"/>
</dbReference>
<dbReference type="Gene3D" id="3.40.960.10">
    <property type="entry name" value="VSR Endonuclease"/>
    <property type="match status" value="1"/>
</dbReference>
<feature type="region of interest" description="Disordered" evidence="7">
    <location>
        <begin position="1"/>
        <end position="43"/>
    </location>
</feature>
<feature type="compositionally biased region" description="Basic and acidic residues" evidence="7">
    <location>
        <begin position="28"/>
        <end position="43"/>
    </location>
</feature>
<dbReference type="SUPFAM" id="SSF52980">
    <property type="entry name" value="Restriction endonuclease-like"/>
    <property type="match status" value="1"/>
</dbReference>